<dbReference type="EMBL" id="CP036262">
    <property type="protein sequence ID" value="QDS95545.1"/>
    <property type="molecule type" value="Genomic_DNA"/>
</dbReference>
<gene>
    <name evidence="1" type="ORF">FF011L_43420</name>
</gene>
<accession>A0A517MKX6</accession>
<protein>
    <submittedName>
        <fullName evidence="1">Uncharacterized protein</fullName>
    </submittedName>
</protein>
<reference evidence="1 2" key="1">
    <citation type="submission" date="2019-02" db="EMBL/GenBank/DDBJ databases">
        <title>Deep-cultivation of Planctomycetes and their phenomic and genomic characterization uncovers novel biology.</title>
        <authorList>
            <person name="Wiegand S."/>
            <person name="Jogler M."/>
            <person name="Boedeker C."/>
            <person name="Pinto D."/>
            <person name="Vollmers J."/>
            <person name="Rivas-Marin E."/>
            <person name="Kohn T."/>
            <person name="Peeters S.H."/>
            <person name="Heuer A."/>
            <person name="Rast P."/>
            <person name="Oberbeckmann S."/>
            <person name="Bunk B."/>
            <person name="Jeske O."/>
            <person name="Meyerdierks A."/>
            <person name="Storesund J.E."/>
            <person name="Kallscheuer N."/>
            <person name="Luecker S."/>
            <person name="Lage O.M."/>
            <person name="Pohl T."/>
            <person name="Merkel B.J."/>
            <person name="Hornburger P."/>
            <person name="Mueller R.-W."/>
            <person name="Bruemmer F."/>
            <person name="Labrenz M."/>
            <person name="Spormann A.M."/>
            <person name="Op den Camp H."/>
            <person name="Overmann J."/>
            <person name="Amann R."/>
            <person name="Jetten M.S.M."/>
            <person name="Mascher T."/>
            <person name="Medema M.H."/>
            <person name="Devos D.P."/>
            <person name="Kaster A.-K."/>
            <person name="Ovreas L."/>
            <person name="Rohde M."/>
            <person name="Galperin M.Y."/>
            <person name="Jogler C."/>
        </authorList>
    </citation>
    <scope>NUCLEOTIDE SEQUENCE [LARGE SCALE GENOMIC DNA]</scope>
    <source>
        <strain evidence="1 2">FF011L</strain>
    </source>
</reference>
<evidence type="ECO:0000313" key="1">
    <source>
        <dbReference type="EMBL" id="QDS95545.1"/>
    </source>
</evidence>
<dbReference type="Proteomes" id="UP000320672">
    <property type="component" value="Chromosome"/>
</dbReference>
<dbReference type="AlphaFoldDB" id="A0A517MKX6"/>
<keyword evidence="2" id="KW-1185">Reference proteome</keyword>
<evidence type="ECO:0000313" key="2">
    <source>
        <dbReference type="Proteomes" id="UP000320672"/>
    </source>
</evidence>
<name>A0A517MKX6_9BACT</name>
<organism evidence="1 2">
    <name type="scientific">Roseimaritima multifibrata</name>
    <dbReference type="NCBI Taxonomy" id="1930274"/>
    <lineage>
        <taxon>Bacteria</taxon>
        <taxon>Pseudomonadati</taxon>
        <taxon>Planctomycetota</taxon>
        <taxon>Planctomycetia</taxon>
        <taxon>Pirellulales</taxon>
        <taxon>Pirellulaceae</taxon>
        <taxon>Roseimaritima</taxon>
    </lineage>
</organism>
<proteinExistence type="predicted"/>
<sequence length="102" mass="11357">MSEGGWIYRIHTVVSGIDALAPRNVMVSADWWQFPGKIKISFVVKNGRSERLSGRTVMIFCVWMPLSGWALGDGSARIPGPALTAEPRRRYLPACICRKHAT</sequence>
<dbReference type="KEGG" id="rml:FF011L_43420"/>